<name>A0A0E9SH34_ANGAN</name>
<dbReference type="EMBL" id="GBXM01067878">
    <property type="protein sequence ID" value="JAH40699.1"/>
    <property type="molecule type" value="Transcribed_RNA"/>
</dbReference>
<reference evidence="1" key="2">
    <citation type="journal article" date="2015" name="Fish Shellfish Immunol.">
        <title>Early steps in the European eel (Anguilla anguilla)-Vibrio vulnificus interaction in the gills: Role of the RtxA13 toxin.</title>
        <authorList>
            <person name="Callol A."/>
            <person name="Pajuelo D."/>
            <person name="Ebbesson L."/>
            <person name="Teles M."/>
            <person name="MacKenzie S."/>
            <person name="Amaro C."/>
        </authorList>
    </citation>
    <scope>NUCLEOTIDE SEQUENCE</scope>
</reference>
<reference evidence="1" key="1">
    <citation type="submission" date="2014-11" db="EMBL/GenBank/DDBJ databases">
        <authorList>
            <person name="Amaro Gonzalez C."/>
        </authorList>
    </citation>
    <scope>NUCLEOTIDE SEQUENCE</scope>
</reference>
<accession>A0A0E9SH34</accession>
<protein>
    <submittedName>
        <fullName evidence="1">Uncharacterized protein</fullName>
    </submittedName>
</protein>
<evidence type="ECO:0000313" key="1">
    <source>
        <dbReference type="EMBL" id="JAH40699.1"/>
    </source>
</evidence>
<sequence length="34" mass="3720">MVMIWAVGIVLASAGIVLQVYSRKGNICQPPYLK</sequence>
<organism evidence="1">
    <name type="scientific">Anguilla anguilla</name>
    <name type="common">European freshwater eel</name>
    <name type="synonym">Muraena anguilla</name>
    <dbReference type="NCBI Taxonomy" id="7936"/>
    <lineage>
        <taxon>Eukaryota</taxon>
        <taxon>Metazoa</taxon>
        <taxon>Chordata</taxon>
        <taxon>Craniata</taxon>
        <taxon>Vertebrata</taxon>
        <taxon>Euteleostomi</taxon>
        <taxon>Actinopterygii</taxon>
        <taxon>Neopterygii</taxon>
        <taxon>Teleostei</taxon>
        <taxon>Anguilliformes</taxon>
        <taxon>Anguillidae</taxon>
        <taxon>Anguilla</taxon>
    </lineage>
</organism>
<proteinExistence type="predicted"/>
<dbReference type="AlphaFoldDB" id="A0A0E9SH34"/>